<feature type="transmembrane region" description="Helical" evidence="2">
    <location>
        <begin position="136"/>
        <end position="157"/>
    </location>
</feature>
<gene>
    <name evidence="3" type="ORF">UC8_57770</name>
</gene>
<name>A0A5B9RA20_9BACT</name>
<dbReference type="Proteomes" id="UP000325286">
    <property type="component" value="Chromosome"/>
</dbReference>
<feature type="transmembrane region" description="Helical" evidence="2">
    <location>
        <begin position="182"/>
        <end position="203"/>
    </location>
</feature>
<sequence length="204" mass="21461">MATLTEPTAESQTPEPQPSDTPPVEAAAAKQLVLGLVFGLVFGILLQKGGVAKFHVLIGQLMLTDYTVVKVMLSAVIVGAVGIHLMHRMGLVELHIKPTRYASNIIGGLLFGVGFALSAYCPGTGAAALGQGNYDALAMMTGMVAGSYVFAEMSGWIGRRIDPVGDRGKLTLYELLPVNRTLIALGFAVALAVVLLAIEWLAVR</sequence>
<dbReference type="Pfam" id="PF04143">
    <property type="entry name" value="Sulf_transp"/>
    <property type="match status" value="1"/>
</dbReference>
<feature type="transmembrane region" description="Helical" evidence="2">
    <location>
        <begin position="105"/>
        <end position="129"/>
    </location>
</feature>
<keyword evidence="2" id="KW-0472">Membrane</keyword>
<feature type="transmembrane region" description="Helical" evidence="2">
    <location>
        <begin position="28"/>
        <end position="46"/>
    </location>
</feature>
<dbReference type="AlphaFoldDB" id="A0A5B9RA20"/>
<keyword evidence="4" id="KW-1185">Reference proteome</keyword>
<dbReference type="InterPro" id="IPR007272">
    <property type="entry name" value="Sulf_transp_TsuA/YedE"/>
</dbReference>
<reference evidence="3 4" key="1">
    <citation type="submission" date="2019-08" db="EMBL/GenBank/DDBJ databases">
        <title>Deep-cultivation of Planctomycetes and their phenomic and genomic characterization uncovers novel biology.</title>
        <authorList>
            <person name="Wiegand S."/>
            <person name="Jogler M."/>
            <person name="Boedeker C."/>
            <person name="Pinto D."/>
            <person name="Vollmers J."/>
            <person name="Rivas-Marin E."/>
            <person name="Kohn T."/>
            <person name="Peeters S.H."/>
            <person name="Heuer A."/>
            <person name="Rast P."/>
            <person name="Oberbeckmann S."/>
            <person name="Bunk B."/>
            <person name="Jeske O."/>
            <person name="Meyerdierks A."/>
            <person name="Storesund J.E."/>
            <person name="Kallscheuer N."/>
            <person name="Luecker S."/>
            <person name="Lage O.M."/>
            <person name="Pohl T."/>
            <person name="Merkel B.J."/>
            <person name="Hornburger P."/>
            <person name="Mueller R.-W."/>
            <person name="Bruemmer F."/>
            <person name="Labrenz M."/>
            <person name="Spormann A.M."/>
            <person name="Op den Camp H."/>
            <person name="Overmann J."/>
            <person name="Amann R."/>
            <person name="Jetten M.S.M."/>
            <person name="Mascher T."/>
            <person name="Medema M.H."/>
            <person name="Devos D.P."/>
            <person name="Kaster A.-K."/>
            <person name="Ovreas L."/>
            <person name="Rohde M."/>
            <person name="Galperin M.Y."/>
            <person name="Jogler C."/>
        </authorList>
    </citation>
    <scope>NUCLEOTIDE SEQUENCE [LARGE SCALE GENOMIC DNA]</scope>
    <source>
        <strain evidence="3 4">UC8</strain>
    </source>
</reference>
<dbReference type="KEGG" id="rul:UC8_57770"/>
<keyword evidence="2" id="KW-1133">Transmembrane helix</keyword>
<keyword evidence="2" id="KW-0812">Transmembrane</keyword>
<evidence type="ECO:0000313" key="4">
    <source>
        <dbReference type="Proteomes" id="UP000325286"/>
    </source>
</evidence>
<evidence type="ECO:0000256" key="2">
    <source>
        <dbReference type="SAM" id="Phobius"/>
    </source>
</evidence>
<feature type="compositionally biased region" description="Polar residues" evidence="1">
    <location>
        <begin position="1"/>
        <end position="14"/>
    </location>
</feature>
<feature type="region of interest" description="Disordered" evidence="1">
    <location>
        <begin position="1"/>
        <end position="23"/>
    </location>
</feature>
<accession>A0A5B9RA20</accession>
<feature type="transmembrane region" description="Helical" evidence="2">
    <location>
        <begin position="67"/>
        <end position="85"/>
    </location>
</feature>
<dbReference type="OrthoDB" id="9790409at2"/>
<dbReference type="EMBL" id="CP042914">
    <property type="protein sequence ID" value="QEG43723.1"/>
    <property type="molecule type" value="Genomic_DNA"/>
</dbReference>
<evidence type="ECO:0000313" key="3">
    <source>
        <dbReference type="EMBL" id="QEG43723.1"/>
    </source>
</evidence>
<proteinExistence type="predicted"/>
<evidence type="ECO:0000256" key="1">
    <source>
        <dbReference type="SAM" id="MobiDB-lite"/>
    </source>
</evidence>
<protein>
    <submittedName>
        <fullName evidence="3">Putative inner membrane protein</fullName>
    </submittedName>
</protein>
<dbReference type="RefSeq" id="WP_084427701.1">
    <property type="nucleotide sequence ID" value="NZ_CP042914.1"/>
</dbReference>
<organism evidence="3 4">
    <name type="scientific">Roseimaritima ulvae</name>
    <dbReference type="NCBI Taxonomy" id="980254"/>
    <lineage>
        <taxon>Bacteria</taxon>
        <taxon>Pseudomonadati</taxon>
        <taxon>Planctomycetota</taxon>
        <taxon>Planctomycetia</taxon>
        <taxon>Pirellulales</taxon>
        <taxon>Pirellulaceae</taxon>
        <taxon>Roseimaritima</taxon>
    </lineage>
</organism>